<keyword evidence="4" id="KW-0378">Hydrolase</keyword>
<evidence type="ECO:0000256" key="7">
    <source>
        <dbReference type="SAM" id="MobiDB-lite"/>
    </source>
</evidence>
<keyword evidence="6 8" id="KW-0472">Membrane</keyword>
<evidence type="ECO:0000256" key="2">
    <source>
        <dbReference type="ARBA" id="ARBA00009045"/>
    </source>
</evidence>
<dbReference type="GeneID" id="87820544"/>
<reference evidence="10" key="2">
    <citation type="submission" date="2023-05" db="EMBL/GenBank/DDBJ databases">
        <authorList>
            <consortium name="Lawrence Berkeley National Laboratory"/>
            <person name="Steindorff A."/>
            <person name="Hensen N."/>
            <person name="Bonometti L."/>
            <person name="Westerberg I."/>
            <person name="Brannstrom I.O."/>
            <person name="Guillou S."/>
            <person name="Cros-Aarteil S."/>
            <person name="Calhoun S."/>
            <person name="Haridas S."/>
            <person name="Kuo A."/>
            <person name="Mondo S."/>
            <person name="Pangilinan J."/>
            <person name="Riley R."/>
            <person name="Labutti K."/>
            <person name="Andreopoulos B."/>
            <person name="Lipzen A."/>
            <person name="Chen C."/>
            <person name="Yanf M."/>
            <person name="Daum C."/>
            <person name="Ng V."/>
            <person name="Clum A."/>
            <person name="Ohm R."/>
            <person name="Martin F."/>
            <person name="Silar P."/>
            <person name="Natvig D."/>
            <person name="Lalanne C."/>
            <person name="Gautier V."/>
            <person name="Ament-Velasquez S.L."/>
            <person name="Kruys A."/>
            <person name="Hutchinson M.I."/>
            <person name="Powell A.J."/>
            <person name="Barry K."/>
            <person name="Miller A.N."/>
            <person name="Grigoriev I.V."/>
            <person name="Debuchy R."/>
            <person name="Gladieux P."/>
            <person name="Thoren M.H."/>
            <person name="Johannesson H."/>
        </authorList>
    </citation>
    <scope>NUCLEOTIDE SEQUENCE</scope>
    <source>
        <strain evidence="10">CBS 141.50</strain>
    </source>
</reference>
<evidence type="ECO:0000256" key="6">
    <source>
        <dbReference type="ARBA" id="ARBA00023136"/>
    </source>
</evidence>
<feature type="transmembrane region" description="Helical" evidence="8">
    <location>
        <begin position="550"/>
        <end position="567"/>
    </location>
</feature>
<evidence type="ECO:0000256" key="5">
    <source>
        <dbReference type="ARBA" id="ARBA00022989"/>
    </source>
</evidence>
<dbReference type="PANTHER" id="PTHR43731">
    <property type="entry name" value="RHOMBOID PROTEASE"/>
    <property type="match status" value="1"/>
</dbReference>
<keyword evidence="11" id="KW-1185">Reference proteome</keyword>
<dbReference type="Proteomes" id="UP001302676">
    <property type="component" value="Unassembled WGS sequence"/>
</dbReference>
<dbReference type="SUPFAM" id="SSF144091">
    <property type="entry name" value="Rhomboid-like"/>
    <property type="match status" value="1"/>
</dbReference>
<feature type="compositionally biased region" description="Low complexity" evidence="7">
    <location>
        <begin position="41"/>
        <end position="54"/>
    </location>
</feature>
<feature type="domain" description="Peptidase S54 rhomboid" evidence="9">
    <location>
        <begin position="420"/>
        <end position="567"/>
    </location>
</feature>
<comment type="subcellular location">
    <subcellularLocation>
        <location evidence="1">Membrane</location>
        <topology evidence="1">Multi-pass membrane protein</topology>
    </subcellularLocation>
</comment>
<dbReference type="RefSeq" id="XP_062636596.1">
    <property type="nucleotide sequence ID" value="XM_062783931.1"/>
</dbReference>
<dbReference type="EMBL" id="MU853588">
    <property type="protein sequence ID" value="KAK4143225.1"/>
    <property type="molecule type" value="Genomic_DNA"/>
</dbReference>
<sequence>MNGCALGINALRTGVQAVAQRFASPCSQIYRPAAVGISNRSYSSSRSWPSQRHSPLPQRGIGGERHTGNTTAGPALLQRARPILPQWLGIRTLIGDPATITHYVDLPPNYTDEGGLPFAKKDLTAPEVVAIFGPSMSTSAGNALLRILHGRRVAGTLDDPMLRVNTMMFSKKTQETALAYLRKHIPVDEVVNAGLRAEDELAALENGGELVATTDNKTKEDGKEVGAAGYASKFKIYKEAPEDDGTSTAKKPSVYGYGALDALRARNKAKWDARMKYIEEERKKMAEEEANRYGGEQKAGPLQVVNGERPTRALSPAMQEYMRRATSDIKEIPTMTATQRIVPSLLFVLGILGLCFAYSAVYTPAKRENRLFPDIPPAAATVGLIVLANLAGWVLWKIPPLWKHMNAFFIIVPGLPRPVSLLGAMFSHQRGGHLFQNMLVLWFMGVRYHDDVGRGDFLATYFASGALGGLATLVVATVTGRLGMSSLGASGATYGIAAAYLWLHRFDTFRILGLPPPPEEGFVSGLVLLALVVAHNLGGFFTSSFLKVDITSHLVGILAGVAAASLVQMKKEAGLPAGAERRSRIAVRRWWS</sequence>
<evidence type="ECO:0000256" key="8">
    <source>
        <dbReference type="SAM" id="Phobius"/>
    </source>
</evidence>
<dbReference type="PANTHER" id="PTHR43731:SF14">
    <property type="entry name" value="PRESENILIN-ASSOCIATED RHOMBOID-LIKE PROTEIN, MITOCHONDRIAL"/>
    <property type="match status" value="1"/>
</dbReference>
<proteinExistence type="inferred from homology"/>
<dbReference type="Pfam" id="PF01694">
    <property type="entry name" value="Rhomboid"/>
    <property type="match status" value="1"/>
</dbReference>
<evidence type="ECO:0000259" key="9">
    <source>
        <dbReference type="Pfam" id="PF01694"/>
    </source>
</evidence>
<protein>
    <recommendedName>
        <fullName evidence="9">Peptidase S54 rhomboid domain-containing protein</fullName>
    </recommendedName>
</protein>
<feature type="transmembrane region" description="Helical" evidence="8">
    <location>
        <begin position="457"/>
        <end position="478"/>
    </location>
</feature>
<reference evidence="10" key="1">
    <citation type="journal article" date="2023" name="Mol. Phylogenet. Evol.">
        <title>Genome-scale phylogeny and comparative genomics of the fungal order Sordariales.</title>
        <authorList>
            <person name="Hensen N."/>
            <person name="Bonometti L."/>
            <person name="Westerberg I."/>
            <person name="Brannstrom I.O."/>
            <person name="Guillou S."/>
            <person name="Cros-Aarteil S."/>
            <person name="Calhoun S."/>
            <person name="Haridas S."/>
            <person name="Kuo A."/>
            <person name="Mondo S."/>
            <person name="Pangilinan J."/>
            <person name="Riley R."/>
            <person name="LaButti K."/>
            <person name="Andreopoulos B."/>
            <person name="Lipzen A."/>
            <person name="Chen C."/>
            <person name="Yan M."/>
            <person name="Daum C."/>
            <person name="Ng V."/>
            <person name="Clum A."/>
            <person name="Steindorff A."/>
            <person name="Ohm R.A."/>
            <person name="Martin F."/>
            <person name="Silar P."/>
            <person name="Natvig D.O."/>
            <person name="Lalanne C."/>
            <person name="Gautier V."/>
            <person name="Ament-Velasquez S.L."/>
            <person name="Kruys A."/>
            <person name="Hutchinson M.I."/>
            <person name="Powell A.J."/>
            <person name="Barry K."/>
            <person name="Miller A.N."/>
            <person name="Grigoriev I.V."/>
            <person name="Debuchy R."/>
            <person name="Gladieux P."/>
            <person name="Hiltunen Thoren M."/>
            <person name="Johannesson H."/>
        </authorList>
    </citation>
    <scope>NUCLEOTIDE SEQUENCE</scope>
    <source>
        <strain evidence="10">CBS 141.50</strain>
    </source>
</reference>
<evidence type="ECO:0000256" key="1">
    <source>
        <dbReference type="ARBA" id="ARBA00004141"/>
    </source>
</evidence>
<evidence type="ECO:0000256" key="3">
    <source>
        <dbReference type="ARBA" id="ARBA00022692"/>
    </source>
</evidence>
<feature type="transmembrane region" description="Helical" evidence="8">
    <location>
        <begin position="523"/>
        <end position="544"/>
    </location>
</feature>
<comment type="caution">
    <text evidence="10">The sequence shown here is derived from an EMBL/GenBank/DDBJ whole genome shotgun (WGS) entry which is preliminary data.</text>
</comment>
<dbReference type="InterPro" id="IPR050925">
    <property type="entry name" value="Rhomboid_protease_S54"/>
</dbReference>
<dbReference type="InterPro" id="IPR035952">
    <property type="entry name" value="Rhomboid-like_sf"/>
</dbReference>
<feature type="transmembrane region" description="Helical" evidence="8">
    <location>
        <begin position="341"/>
        <end position="363"/>
    </location>
</feature>
<evidence type="ECO:0000313" key="10">
    <source>
        <dbReference type="EMBL" id="KAK4143225.1"/>
    </source>
</evidence>
<feature type="transmembrane region" description="Helical" evidence="8">
    <location>
        <begin position="408"/>
        <end position="426"/>
    </location>
</feature>
<accession>A0AAN6ZL27</accession>
<dbReference type="Gene3D" id="1.20.1540.10">
    <property type="entry name" value="Rhomboid-like"/>
    <property type="match status" value="1"/>
</dbReference>
<name>A0AAN6ZL27_9PEZI</name>
<keyword evidence="3 8" id="KW-0812">Transmembrane</keyword>
<dbReference type="GO" id="GO:0016020">
    <property type="term" value="C:membrane"/>
    <property type="evidence" value="ECO:0007669"/>
    <property type="project" value="UniProtKB-SubCell"/>
</dbReference>
<dbReference type="GO" id="GO:0006465">
    <property type="term" value="P:signal peptide processing"/>
    <property type="evidence" value="ECO:0007669"/>
    <property type="project" value="TreeGrafter"/>
</dbReference>
<keyword evidence="5 8" id="KW-1133">Transmembrane helix</keyword>
<feature type="region of interest" description="Disordered" evidence="7">
    <location>
        <begin position="41"/>
        <end position="72"/>
    </location>
</feature>
<feature type="transmembrane region" description="Helical" evidence="8">
    <location>
        <begin position="484"/>
        <end position="503"/>
    </location>
</feature>
<comment type="similarity">
    <text evidence="2">Belongs to the peptidase S54 family.</text>
</comment>
<dbReference type="GO" id="GO:0004252">
    <property type="term" value="F:serine-type endopeptidase activity"/>
    <property type="evidence" value="ECO:0007669"/>
    <property type="project" value="InterPro"/>
</dbReference>
<evidence type="ECO:0000256" key="4">
    <source>
        <dbReference type="ARBA" id="ARBA00022801"/>
    </source>
</evidence>
<evidence type="ECO:0000313" key="11">
    <source>
        <dbReference type="Proteomes" id="UP001302676"/>
    </source>
</evidence>
<feature type="transmembrane region" description="Helical" evidence="8">
    <location>
        <begin position="375"/>
        <end position="396"/>
    </location>
</feature>
<organism evidence="10 11">
    <name type="scientific">Dichotomopilus funicola</name>
    <dbReference type="NCBI Taxonomy" id="1934379"/>
    <lineage>
        <taxon>Eukaryota</taxon>
        <taxon>Fungi</taxon>
        <taxon>Dikarya</taxon>
        <taxon>Ascomycota</taxon>
        <taxon>Pezizomycotina</taxon>
        <taxon>Sordariomycetes</taxon>
        <taxon>Sordariomycetidae</taxon>
        <taxon>Sordariales</taxon>
        <taxon>Chaetomiaceae</taxon>
        <taxon>Dichotomopilus</taxon>
    </lineage>
</organism>
<gene>
    <name evidence="10" type="ORF">C8A04DRAFT_37587</name>
</gene>
<dbReference type="InterPro" id="IPR022764">
    <property type="entry name" value="Peptidase_S54_rhomboid_dom"/>
</dbReference>
<dbReference type="AlphaFoldDB" id="A0AAN6ZL27"/>